<protein>
    <submittedName>
        <fullName evidence="3">Uncharacterized protein</fullName>
    </submittedName>
</protein>
<accession>A0ABT2KBM6</accession>
<keyword evidence="4" id="KW-1185">Reference proteome</keyword>
<name>A0ABT2KBM6_9RHOB</name>
<gene>
    <name evidence="3" type="ORF">MU516_10995</name>
</gene>
<keyword evidence="2" id="KW-0812">Transmembrane</keyword>
<feature type="region of interest" description="Disordered" evidence="1">
    <location>
        <begin position="41"/>
        <end position="92"/>
    </location>
</feature>
<dbReference type="Proteomes" id="UP001320702">
    <property type="component" value="Unassembled WGS sequence"/>
</dbReference>
<comment type="caution">
    <text evidence="3">The sequence shown here is derived from an EMBL/GenBank/DDBJ whole genome shotgun (WGS) entry which is preliminary data.</text>
</comment>
<evidence type="ECO:0000256" key="2">
    <source>
        <dbReference type="SAM" id="Phobius"/>
    </source>
</evidence>
<keyword evidence="2" id="KW-1133">Transmembrane helix</keyword>
<sequence>MSFNDNDPERSARNHRPAIIGIVVALVVAAIAYFAFMPGTDEQNEGIATTPPPAETTTTDAEGNEGGSTPDIAPDSAAPVTPDGEAAETSEN</sequence>
<reference evidence="3 4" key="1">
    <citation type="submission" date="2022-04" db="EMBL/GenBank/DDBJ databases">
        <title>Paracoccus sp. YLB-12 draft genome sequence.</title>
        <authorList>
            <person name="Yu L."/>
        </authorList>
    </citation>
    <scope>NUCLEOTIDE SEQUENCE [LARGE SCALE GENOMIC DNA]</scope>
    <source>
        <strain evidence="3 4">YLB-12</strain>
    </source>
</reference>
<organism evidence="3 4">
    <name type="scientific">Paracoccus maritimus</name>
    <dbReference type="NCBI Taxonomy" id="2933292"/>
    <lineage>
        <taxon>Bacteria</taxon>
        <taxon>Pseudomonadati</taxon>
        <taxon>Pseudomonadota</taxon>
        <taxon>Alphaproteobacteria</taxon>
        <taxon>Rhodobacterales</taxon>
        <taxon>Paracoccaceae</taxon>
        <taxon>Paracoccus</taxon>
    </lineage>
</organism>
<evidence type="ECO:0000256" key="1">
    <source>
        <dbReference type="SAM" id="MobiDB-lite"/>
    </source>
</evidence>
<keyword evidence="2" id="KW-0472">Membrane</keyword>
<dbReference type="RefSeq" id="WP_260277262.1">
    <property type="nucleotide sequence ID" value="NZ_JANAVZ010000005.1"/>
</dbReference>
<feature type="transmembrane region" description="Helical" evidence="2">
    <location>
        <begin position="18"/>
        <end position="36"/>
    </location>
</feature>
<evidence type="ECO:0000313" key="4">
    <source>
        <dbReference type="Proteomes" id="UP001320702"/>
    </source>
</evidence>
<proteinExistence type="predicted"/>
<dbReference type="EMBL" id="JANAVZ010000005">
    <property type="protein sequence ID" value="MCT4333389.1"/>
    <property type="molecule type" value="Genomic_DNA"/>
</dbReference>
<evidence type="ECO:0000313" key="3">
    <source>
        <dbReference type="EMBL" id="MCT4333389.1"/>
    </source>
</evidence>